<feature type="signal peptide" evidence="2">
    <location>
        <begin position="1"/>
        <end position="20"/>
    </location>
</feature>
<evidence type="ECO:0000313" key="4">
    <source>
        <dbReference type="Proteomes" id="UP000192772"/>
    </source>
</evidence>
<feature type="compositionally biased region" description="Polar residues" evidence="1">
    <location>
        <begin position="41"/>
        <end position="52"/>
    </location>
</feature>
<organism evidence="3 4">
    <name type="scientific">Mycolicibacterium elephantis</name>
    <dbReference type="NCBI Taxonomy" id="81858"/>
    <lineage>
        <taxon>Bacteria</taxon>
        <taxon>Bacillati</taxon>
        <taxon>Actinomycetota</taxon>
        <taxon>Actinomycetes</taxon>
        <taxon>Mycobacteriales</taxon>
        <taxon>Mycobacteriaceae</taxon>
        <taxon>Mycolicibacterium</taxon>
    </lineage>
</organism>
<sequence>MPTRWLALVALGLTAGVVSACVRTSDGVPIPADVAVPATTTPSTRAIPTPQTDLAEPGIVPTTRTPVPAGEVTCEPPEPPPVGVTATVADPAAPKITVALPQGWSTSAGDGDVGAKLQGPDGVWATVTIARTQLDPAEAFEKYVNDAMAESAVSSVSVLPAELCGYSGQKLLGMRSDSLEQAVEFADRIAHIWTDTNNYLVAVHVEGPADTPGFEPMGSPLMADFAVALP</sequence>
<accession>A0A1X0D8G0</accession>
<comment type="caution">
    <text evidence="3">The sequence shown here is derived from an EMBL/GenBank/DDBJ whole genome shotgun (WGS) entry which is preliminary data.</text>
</comment>
<dbReference type="EMBL" id="MVHP01000002">
    <property type="protein sequence ID" value="ORA68647.1"/>
    <property type="molecule type" value="Genomic_DNA"/>
</dbReference>
<dbReference type="RefSeq" id="WP_082933196.1">
    <property type="nucleotide sequence ID" value="NZ_LZHS01000035.1"/>
</dbReference>
<evidence type="ECO:0000256" key="1">
    <source>
        <dbReference type="SAM" id="MobiDB-lite"/>
    </source>
</evidence>
<dbReference type="OrthoDB" id="4625123at2"/>
<dbReference type="AlphaFoldDB" id="A0A1X0D8G0"/>
<evidence type="ECO:0008006" key="5">
    <source>
        <dbReference type="Google" id="ProtNLM"/>
    </source>
</evidence>
<evidence type="ECO:0000256" key="2">
    <source>
        <dbReference type="SAM" id="SignalP"/>
    </source>
</evidence>
<dbReference type="PROSITE" id="PS51257">
    <property type="entry name" value="PROKAR_LIPOPROTEIN"/>
    <property type="match status" value="1"/>
</dbReference>
<keyword evidence="2" id="KW-0732">Signal</keyword>
<dbReference type="STRING" id="81858.BST23_02095"/>
<reference evidence="3 4" key="1">
    <citation type="submission" date="2017-02" db="EMBL/GenBank/DDBJ databases">
        <title>The new phylogeny of genus Mycobacterium.</title>
        <authorList>
            <person name="Tortoli E."/>
            <person name="Trovato A."/>
            <person name="Cirillo D.M."/>
        </authorList>
    </citation>
    <scope>NUCLEOTIDE SEQUENCE [LARGE SCALE GENOMIC DNA]</scope>
    <source>
        <strain evidence="3 4">FI-09383</strain>
    </source>
</reference>
<feature type="chain" id="PRO_5011964446" description="Lipoprotein LpqN" evidence="2">
    <location>
        <begin position="21"/>
        <end position="230"/>
    </location>
</feature>
<proteinExistence type="predicted"/>
<evidence type="ECO:0000313" key="3">
    <source>
        <dbReference type="EMBL" id="ORA68647.1"/>
    </source>
</evidence>
<protein>
    <recommendedName>
        <fullName evidence="5">Lipoprotein LpqN</fullName>
    </recommendedName>
</protein>
<dbReference type="Proteomes" id="UP000192772">
    <property type="component" value="Unassembled WGS sequence"/>
</dbReference>
<name>A0A1X0D8G0_9MYCO</name>
<feature type="region of interest" description="Disordered" evidence="1">
    <location>
        <begin position="41"/>
        <end position="60"/>
    </location>
</feature>
<gene>
    <name evidence="3" type="ORF">BST23_02095</name>
</gene>